<evidence type="ECO:0000313" key="2">
    <source>
        <dbReference type="Proteomes" id="UP000316962"/>
    </source>
</evidence>
<dbReference type="Proteomes" id="UP000316962">
    <property type="component" value="Segment"/>
</dbReference>
<keyword evidence="2" id="KW-1185">Reference proteome</keyword>
<sequence length="187" mass="21469">MQLIDAVNTILPALGEHTVTQIDPRHPTVVVILNALQNRLEDALLETWWFNNYDATFYADSEGEIALPGSILTILPTDPKVRTAERNGRAFDLTNRTYKWPPGYALNVRITEKLEFNELPETVARMVMYEGLIHAYSTDIGLEDVLSEWGRKASQAKGQVEAEHLRNRKFSTRKSFRFARLQRARRL</sequence>
<gene>
    <name evidence="1" type="ORF">Axy09_036</name>
</gene>
<dbReference type="InterPro" id="IPR033767">
    <property type="entry name" value="Tail_Gp11"/>
</dbReference>
<accession>A0A514CTT3</accession>
<protein>
    <submittedName>
        <fullName evidence="1">Putative tail fiber protein</fullName>
    </submittedName>
</protein>
<dbReference type="EMBL" id="MK962628">
    <property type="protein sequence ID" value="QDH83885.1"/>
    <property type="molecule type" value="Genomic_DNA"/>
</dbReference>
<evidence type="ECO:0000313" key="1">
    <source>
        <dbReference type="EMBL" id="QDH83885.1"/>
    </source>
</evidence>
<dbReference type="Pfam" id="PF17212">
    <property type="entry name" value="Tube"/>
    <property type="match status" value="1"/>
</dbReference>
<reference evidence="1 2" key="1">
    <citation type="submission" date="2019-05" db="EMBL/GenBank/DDBJ databases">
        <title>Complete genome sequence of sixteen phages from Abidjan, cote d'Ivoire, isolated on a single strain of Achromobacter xylosoxidans.</title>
        <authorList>
            <person name="Essoh C."/>
            <person name="Vernadet J.-P."/>
            <person name="Vergnaud G."/>
            <person name="Pourcel C."/>
        </authorList>
    </citation>
    <scope>NUCLEOTIDE SEQUENCE [LARGE SCALE GENOMIC DNA]</scope>
</reference>
<name>A0A514CTT3_9CAUD</name>
<proteinExistence type="predicted"/>
<organism evidence="1 2">
    <name type="scientific">Achromobacter phage vB_AxyP_19-32_Axy09</name>
    <dbReference type="NCBI Taxonomy" id="2591040"/>
    <lineage>
        <taxon>Viruses</taxon>
        <taxon>Duplodnaviria</taxon>
        <taxon>Heunggongvirae</taxon>
        <taxon>Uroviricota</taxon>
        <taxon>Caudoviricetes</taxon>
        <taxon>Autographivirales</taxon>
        <taxon>Autoscriptoviridae</taxon>
        <taxon>Axyvirus</taxon>
        <taxon>Axyvirus 1932Axy09</taxon>
    </lineage>
</organism>